<dbReference type="Gene3D" id="3.40.50.720">
    <property type="entry name" value="NAD(P)-binding Rossmann-like Domain"/>
    <property type="match status" value="1"/>
</dbReference>
<sequence>MQDPRPNTIYNLADDEPASRETVLRFAISILDQMPEDVARYEIKREGKSGKSRPETSGSRGNRLRGNKRVLNSRLKKDLLPSGLKYPSYRQGLRAIVRGDVEPFDKRLLPWMELI</sequence>
<organism evidence="2">
    <name type="scientific">Amorphochlora amoebiformis</name>
    <dbReference type="NCBI Taxonomy" id="1561963"/>
    <lineage>
        <taxon>Eukaryota</taxon>
        <taxon>Sar</taxon>
        <taxon>Rhizaria</taxon>
        <taxon>Cercozoa</taxon>
        <taxon>Chlorarachniophyceae</taxon>
        <taxon>Amorphochlora</taxon>
    </lineage>
</organism>
<dbReference type="EMBL" id="HBEM01034894">
    <property type="protein sequence ID" value="CAD8464900.1"/>
    <property type="molecule type" value="Transcribed_RNA"/>
</dbReference>
<protein>
    <submittedName>
        <fullName evidence="2">Uncharacterized protein</fullName>
    </submittedName>
</protein>
<evidence type="ECO:0000256" key="1">
    <source>
        <dbReference type="SAM" id="MobiDB-lite"/>
    </source>
</evidence>
<feature type="compositionally biased region" description="Basic and acidic residues" evidence="1">
    <location>
        <begin position="43"/>
        <end position="54"/>
    </location>
</feature>
<dbReference type="AlphaFoldDB" id="A0A7S0HA16"/>
<proteinExistence type="predicted"/>
<accession>A0A7S0HA16</accession>
<reference evidence="2" key="1">
    <citation type="submission" date="2021-01" db="EMBL/GenBank/DDBJ databases">
        <authorList>
            <person name="Corre E."/>
            <person name="Pelletier E."/>
            <person name="Niang G."/>
            <person name="Scheremetjew M."/>
            <person name="Finn R."/>
            <person name="Kale V."/>
            <person name="Holt S."/>
            <person name="Cochrane G."/>
            <person name="Meng A."/>
            <person name="Brown T."/>
            <person name="Cohen L."/>
        </authorList>
    </citation>
    <scope>NUCLEOTIDE SEQUENCE</scope>
    <source>
        <strain evidence="2">CCMP2058</strain>
    </source>
</reference>
<gene>
    <name evidence="2" type="ORF">LAMO00422_LOCUS23867</name>
</gene>
<name>A0A7S0HA16_9EUKA</name>
<feature type="region of interest" description="Disordered" evidence="1">
    <location>
        <begin position="43"/>
        <end position="68"/>
    </location>
</feature>
<evidence type="ECO:0000313" key="2">
    <source>
        <dbReference type="EMBL" id="CAD8464900.1"/>
    </source>
</evidence>